<proteinExistence type="predicted"/>
<sequence length="143" mass="15763">MVLLCPSLQPVEVLLKGCTALWDIGHSSQLYVISKIAEETSAPSPKSVMNKFNNSGPSIEHWGTPVLTDIQRNTCAIDYNPLGSAVHQFSVHSLITHPVLSEYAYKDVVRDNIESPAEAEIDNIRCSLPLSIQVVVSSYKVIW</sequence>
<name>A0A3M0K6Y0_HIRRU</name>
<dbReference type="Proteomes" id="UP000269221">
    <property type="component" value="Unassembled WGS sequence"/>
</dbReference>
<dbReference type="OrthoDB" id="9400230at2759"/>
<gene>
    <name evidence="1" type="ORF">DUI87_16508</name>
</gene>
<dbReference type="AlphaFoldDB" id="A0A3M0K6Y0"/>
<evidence type="ECO:0000313" key="1">
    <source>
        <dbReference type="EMBL" id="RMC07054.1"/>
    </source>
</evidence>
<evidence type="ECO:0000313" key="2">
    <source>
        <dbReference type="Proteomes" id="UP000269221"/>
    </source>
</evidence>
<keyword evidence="2" id="KW-1185">Reference proteome</keyword>
<organism evidence="1 2">
    <name type="scientific">Hirundo rustica rustica</name>
    <dbReference type="NCBI Taxonomy" id="333673"/>
    <lineage>
        <taxon>Eukaryota</taxon>
        <taxon>Metazoa</taxon>
        <taxon>Chordata</taxon>
        <taxon>Craniata</taxon>
        <taxon>Vertebrata</taxon>
        <taxon>Euteleostomi</taxon>
        <taxon>Archelosauria</taxon>
        <taxon>Archosauria</taxon>
        <taxon>Dinosauria</taxon>
        <taxon>Saurischia</taxon>
        <taxon>Theropoda</taxon>
        <taxon>Coelurosauria</taxon>
        <taxon>Aves</taxon>
        <taxon>Neognathae</taxon>
        <taxon>Neoaves</taxon>
        <taxon>Telluraves</taxon>
        <taxon>Australaves</taxon>
        <taxon>Passeriformes</taxon>
        <taxon>Sylvioidea</taxon>
        <taxon>Hirundinidae</taxon>
        <taxon>Hirundo</taxon>
    </lineage>
</organism>
<reference evidence="1 2" key="1">
    <citation type="submission" date="2018-07" db="EMBL/GenBank/DDBJ databases">
        <title>A high quality draft genome assembly of the barn swallow (H. rustica rustica).</title>
        <authorList>
            <person name="Formenti G."/>
            <person name="Chiara M."/>
            <person name="Poveda L."/>
            <person name="Francoijs K.-J."/>
            <person name="Bonisoli-Alquati A."/>
            <person name="Canova L."/>
            <person name="Gianfranceschi L."/>
            <person name="Horner D.S."/>
            <person name="Saino N."/>
        </authorList>
    </citation>
    <scope>NUCLEOTIDE SEQUENCE [LARGE SCALE GENOMIC DNA]</scope>
    <source>
        <strain evidence="1">Chelidonia</strain>
        <tissue evidence="1">Blood</tissue>
    </source>
</reference>
<dbReference type="EMBL" id="QRBI01000120">
    <property type="protein sequence ID" value="RMC07054.1"/>
    <property type="molecule type" value="Genomic_DNA"/>
</dbReference>
<accession>A0A3M0K6Y0</accession>
<comment type="caution">
    <text evidence="1">The sequence shown here is derived from an EMBL/GenBank/DDBJ whole genome shotgun (WGS) entry which is preliminary data.</text>
</comment>
<protein>
    <submittedName>
        <fullName evidence="1">Uncharacterized protein</fullName>
    </submittedName>
</protein>